<accession>A0ABQ9L0I7</accession>
<reference evidence="3 4" key="1">
    <citation type="journal article" date="2023" name="Plant Biotechnol. J.">
        <title>Chromosome-level wild Hevea brasiliensis genome provides new tools for genomic-assisted breeding and valuable loci to elevate rubber yield.</title>
        <authorList>
            <person name="Cheng H."/>
            <person name="Song X."/>
            <person name="Hu Y."/>
            <person name="Wu T."/>
            <person name="Yang Q."/>
            <person name="An Z."/>
            <person name="Feng S."/>
            <person name="Deng Z."/>
            <person name="Wu W."/>
            <person name="Zeng X."/>
            <person name="Tu M."/>
            <person name="Wang X."/>
            <person name="Huang H."/>
        </authorList>
    </citation>
    <scope>NUCLEOTIDE SEQUENCE [LARGE SCALE GENOMIC DNA]</scope>
    <source>
        <strain evidence="3">MT/VB/25A 57/8</strain>
    </source>
</reference>
<proteinExistence type="predicted"/>
<dbReference type="EMBL" id="JARPOI010000015">
    <property type="protein sequence ID" value="KAJ9153175.1"/>
    <property type="molecule type" value="Genomic_DNA"/>
</dbReference>
<keyword evidence="1" id="KW-0862">Zinc</keyword>
<evidence type="ECO:0000313" key="4">
    <source>
        <dbReference type="Proteomes" id="UP001174677"/>
    </source>
</evidence>
<dbReference type="InterPro" id="IPR013087">
    <property type="entry name" value="Znf_C2H2_type"/>
</dbReference>
<sequence length="298" mass="33165">MNSLSVAGKENAKKHANIHSCFYCKKAFSNHRALGGRLMVHQGEIKSRKRWNSTGIFSNSIEIIGSHISPLTNLQTENSLGAGKILPFFNWEASPCFYKSCYLHENGLANTSKFIRNNLANGKSHLIMSRNLPSTAVAPIRNGTTSSNIFASLVAIGFPSTQLNSTFILKIYWNAMPFISENPLQILECFKFPYPTFAIMNTCPGLWLKSISRLWLQCLSLGSMLVRGALNCEGNKRPYVSDVLGDASMTKTSKRPKATSPPPVQIEKSQKKELLFFKGLEVSFLAQGFLLMLKSKFK</sequence>
<gene>
    <name evidence="3" type="ORF">P3X46_026643</name>
</gene>
<evidence type="ECO:0000313" key="3">
    <source>
        <dbReference type="EMBL" id="KAJ9153175.1"/>
    </source>
</evidence>
<dbReference type="Proteomes" id="UP001174677">
    <property type="component" value="Chromosome 15"/>
</dbReference>
<protein>
    <recommendedName>
        <fullName evidence="2">C2H2-type domain-containing protein</fullName>
    </recommendedName>
</protein>
<keyword evidence="4" id="KW-1185">Reference proteome</keyword>
<evidence type="ECO:0000259" key="2">
    <source>
        <dbReference type="PROSITE" id="PS50157"/>
    </source>
</evidence>
<evidence type="ECO:0000256" key="1">
    <source>
        <dbReference type="PROSITE-ProRule" id="PRU00042"/>
    </source>
</evidence>
<feature type="domain" description="C2H2-type" evidence="2">
    <location>
        <begin position="19"/>
        <end position="46"/>
    </location>
</feature>
<organism evidence="3 4">
    <name type="scientific">Hevea brasiliensis</name>
    <name type="common">Para rubber tree</name>
    <name type="synonym">Siphonia brasiliensis</name>
    <dbReference type="NCBI Taxonomy" id="3981"/>
    <lineage>
        <taxon>Eukaryota</taxon>
        <taxon>Viridiplantae</taxon>
        <taxon>Streptophyta</taxon>
        <taxon>Embryophyta</taxon>
        <taxon>Tracheophyta</taxon>
        <taxon>Spermatophyta</taxon>
        <taxon>Magnoliopsida</taxon>
        <taxon>eudicotyledons</taxon>
        <taxon>Gunneridae</taxon>
        <taxon>Pentapetalae</taxon>
        <taxon>rosids</taxon>
        <taxon>fabids</taxon>
        <taxon>Malpighiales</taxon>
        <taxon>Euphorbiaceae</taxon>
        <taxon>Crotonoideae</taxon>
        <taxon>Micrandreae</taxon>
        <taxon>Hevea</taxon>
    </lineage>
</organism>
<keyword evidence="1" id="KW-0479">Metal-binding</keyword>
<dbReference type="PROSITE" id="PS50157">
    <property type="entry name" value="ZINC_FINGER_C2H2_2"/>
    <property type="match status" value="1"/>
</dbReference>
<comment type="caution">
    <text evidence="3">The sequence shown here is derived from an EMBL/GenBank/DDBJ whole genome shotgun (WGS) entry which is preliminary data.</text>
</comment>
<keyword evidence="1" id="KW-0863">Zinc-finger</keyword>
<name>A0ABQ9L0I7_HEVBR</name>